<feature type="transmembrane region" description="Helical" evidence="1">
    <location>
        <begin position="26"/>
        <end position="43"/>
    </location>
</feature>
<sequence>MRAFLISVLLSCAVLMFPYALRSGLIALWILSVLVLMILGTMWPKIKNYKVFGGNDPITEEAIVEEAIVEEAIVEEAIVEEAIVEEAIVEEAIVEKTIVEEAIVEKTVAEKIIVEETISGETIFDDIFFESSNESELSGLAIDELIDLGFREKQAGNFSQASRYFLHALGLNPVPDLALCLIMDCYWLLNNMEDSESLIELNNYVKTCLAQFNPELRRRFDAWIIKENLSKQIFND</sequence>
<dbReference type="AlphaFoldDB" id="A0A1G7XUK1"/>
<keyword evidence="1" id="KW-1133">Transmembrane helix</keyword>
<dbReference type="RefSeq" id="WP_143015515.1">
    <property type="nucleotide sequence ID" value="NZ_FNCP01000007.1"/>
</dbReference>
<evidence type="ECO:0000313" key="3">
    <source>
        <dbReference type="Proteomes" id="UP000198656"/>
    </source>
</evidence>
<reference evidence="3" key="1">
    <citation type="submission" date="2016-10" db="EMBL/GenBank/DDBJ databases">
        <authorList>
            <person name="Varghese N."/>
            <person name="Submissions S."/>
        </authorList>
    </citation>
    <scope>NUCLEOTIDE SEQUENCE [LARGE SCALE GENOMIC DNA]</scope>
    <source>
        <strain evidence="3">DSM 8344</strain>
    </source>
</reference>
<name>A0A1G7XUK1_9FIRM</name>
<keyword evidence="3" id="KW-1185">Reference proteome</keyword>
<evidence type="ECO:0000313" key="2">
    <source>
        <dbReference type="EMBL" id="SDG87888.1"/>
    </source>
</evidence>
<proteinExistence type="predicted"/>
<dbReference type="EMBL" id="FNCP01000007">
    <property type="protein sequence ID" value="SDG87888.1"/>
    <property type="molecule type" value="Genomic_DNA"/>
</dbReference>
<keyword evidence="1" id="KW-0472">Membrane</keyword>
<organism evidence="2 3">
    <name type="scientific">Desulfosporosinus hippei DSM 8344</name>
    <dbReference type="NCBI Taxonomy" id="1121419"/>
    <lineage>
        <taxon>Bacteria</taxon>
        <taxon>Bacillati</taxon>
        <taxon>Bacillota</taxon>
        <taxon>Clostridia</taxon>
        <taxon>Eubacteriales</taxon>
        <taxon>Desulfitobacteriaceae</taxon>
        <taxon>Desulfosporosinus</taxon>
    </lineage>
</organism>
<dbReference type="STRING" id="1121419.SAMN05443529_107107"/>
<dbReference type="OrthoDB" id="1799409at2"/>
<protein>
    <recommendedName>
        <fullName evidence="4">Tetratricopeptide repeat-containing protein</fullName>
    </recommendedName>
</protein>
<evidence type="ECO:0000256" key="1">
    <source>
        <dbReference type="SAM" id="Phobius"/>
    </source>
</evidence>
<keyword evidence="1" id="KW-0812">Transmembrane</keyword>
<gene>
    <name evidence="2" type="ORF">SAMN05443529_107107</name>
</gene>
<accession>A0A1G7XUK1</accession>
<evidence type="ECO:0008006" key="4">
    <source>
        <dbReference type="Google" id="ProtNLM"/>
    </source>
</evidence>
<dbReference type="Proteomes" id="UP000198656">
    <property type="component" value="Unassembled WGS sequence"/>
</dbReference>